<sequence length="181" mass="21532">MKILNAWRHFRTITEHKLLVMRECFQVGLYRQGLLHDLSKYSWEEFSTGVRYYQGNRSPNAAEKEVLGYSGAWLHHKGRNKHHFEYWIDFAPDKSQGLIGNKMPLKYVIEMVMDRIAASKVYKGKDYNDGCPWEYYCRSKEVIVIHPETKRLLEKLLLMLKDRGEAYTFAYIRKLLKKGTY</sequence>
<comment type="caution">
    <text evidence="1">The sequence shown here is derived from an EMBL/GenBank/DDBJ whole genome shotgun (WGS) entry which is preliminary data.</text>
</comment>
<dbReference type="Proteomes" id="UP000823900">
    <property type="component" value="Unassembled WGS sequence"/>
</dbReference>
<organism evidence="1 2">
    <name type="scientific">Candidatus Lachnoclostridium stercoravium</name>
    <dbReference type="NCBI Taxonomy" id="2838633"/>
    <lineage>
        <taxon>Bacteria</taxon>
        <taxon>Bacillati</taxon>
        <taxon>Bacillota</taxon>
        <taxon>Clostridia</taxon>
        <taxon>Lachnospirales</taxon>
        <taxon>Lachnospiraceae</taxon>
    </lineage>
</organism>
<evidence type="ECO:0000313" key="2">
    <source>
        <dbReference type="Proteomes" id="UP000823900"/>
    </source>
</evidence>
<dbReference type="EMBL" id="DWZA01000026">
    <property type="protein sequence ID" value="HJA70537.1"/>
    <property type="molecule type" value="Genomic_DNA"/>
</dbReference>
<name>A0A9D2KLQ6_9FIRM</name>
<gene>
    <name evidence="1" type="ORF">IAA07_03020</name>
</gene>
<evidence type="ECO:0000313" key="1">
    <source>
        <dbReference type="EMBL" id="HJA70537.1"/>
    </source>
</evidence>
<accession>A0A9D2KLQ6</accession>
<dbReference type="InterPro" id="IPR043721">
    <property type="entry name" value="DUF5662"/>
</dbReference>
<protein>
    <submittedName>
        <fullName evidence="1">Catalase</fullName>
    </submittedName>
</protein>
<proteinExistence type="predicted"/>
<reference evidence="1" key="1">
    <citation type="journal article" date="2021" name="PeerJ">
        <title>Extensive microbial diversity within the chicken gut microbiome revealed by metagenomics and culture.</title>
        <authorList>
            <person name="Gilroy R."/>
            <person name="Ravi A."/>
            <person name="Getino M."/>
            <person name="Pursley I."/>
            <person name="Horton D.L."/>
            <person name="Alikhan N.F."/>
            <person name="Baker D."/>
            <person name="Gharbi K."/>
            <person name="Hall N."/>
            <person name="Watson M."/>
            <person name="Adriaenssens E.M."/>
            <person name="Foster-Nyarko E."/>
            <person name="Jarju S."/>
            <person name="Secka A."/>
            <person name="Antonio M."/>
            <person name="Oren A."/>
            <person name="Chaudhuri R.R."/>
            <person name="La Ragione R."/>
            <person name="Hildebrand F."/>
            <person name="Pallen M.J."/>
        </authorList>
    </citation>
    <scope>NUCLEOTIDE SEQUENCE</scope>
    <source>
        <strain evidence="1">CHK178-16964</strain>
    </source>
</reference>
<dbReference type="Pfam" id="PF18907">
    <property type="entry name" value="DUF5662"/>
    <property type="match status" value="1"/>
</dbReference>
<reference evidence="1" key="2">
    <citation type="submission" date="2021-04" db="EMBL/GenBank/DDBJ databases">
        <authorList>
            <person name="Gilroy R."/>
        </authorList>
    </citation>
    <scope>NUCLEOTIDE SEQUENCE</scope>
    <source>
        <strain evidence="1">CHK178-16964</strain>
    </source>
</reference>
<dbReference type="AlphaFoldDB" id="A0A9D2KLQ6"/>